<gene>
    <name evidence="1" type="ORF">PGCG_00427</name>
</gene>
<reference evidence="1 2" key="1">
    <citation type="journal article" date="2013" name="Proc. Natl. Acad. Sci. U.S.A.">
        <title>Genome of Phaeocystis globosa virus PgV-16T highlights the common ancestry of the largest known DNA viruses infecting eukaryotes.</title>
        <authorList>
            <person name="Santini S."/>
            <person name="Jeudy S."/>
            <person name="Bartoli J."/>
            <person name="Poirot O."/>
            <person name="Lescot M."/>
            <person name="Abergel C."/>
            <person name="Barbe V."/>
            <person name="Wommack K.E."/>
            <person name="Noordeloos A.A."/>
            <person name="Brussaard C.P."/>
            <person name="Claverie J.M."/>
        </authorList>
    </citation>
    <scope>NUCLEOTIDE SEQUENCE [LARGE SCALE GENOMIC DNA]</scope>
    <source>
        <strain evidence="1 2">16T</strain>
    </source>
</reference>
<proteinExistence type="predicted"/>
<name>A0AC59EXI6_9VIRU</name>
<sequence length="163" mass="18585">MFDKYYAVLELNNQATPEEIKKAYKRLAIKHHPDKNPDNKAEAEEKFKEISQAYEIVTNKEKYGNDRAFKQNHMPQVDPNKLFAQLFAQMNIHPGMQPGPAMFMQQGVGSQFIQVPQNRVMSSTSTRIENGKKIMTITEQINGVTRVQTIVSDISQPTNMNIG</sequence>
<evidence type="ECO:0000313" key="1">
    <source>
        <dbReference type="EMBL" id="AGM15731.1"/>
    </source>
</evidence>
<dbReference type="Proteomes" id="UP000204225">
    <property type="component" value="Segment"/>
</dbReference>
<accession>A0AC59EXI6</accession>
<keyword evidence="2" id="KW-1185">Reference proteome</keyword>
<protein>
    <submittedName>
        <fullName evidence="1">DnaJ superfamily</fullName>
    </submittedName>
</protein>
<dbReference type="EMBL" id="KC662249">
    <property type="protein sequence ID" value="AGM15731.1"/>
    <property type="molecule type" value="Genomic_DNA"/>
</dbReference>
<evidence type="ECO:0000313" key="2">
    <source>
        <dbReference type="Proteomes" id="UP000204225"/>
    </source>
</evidence>
<organism evidence="1 2">
    <name type="scientific">Phaeocystis globosa virus PgV-16T</name>
    <dbReference type="NCBI Taxonomy" id="3071227"/>
    <lineage>
        <taxon>Viruses</taxon>
        <taxon>Varidnaviria</taxon>
        <taxon>Bamfordvirae</taxon>
        <taxon>Nucleocytoviricota</taxon>
        <taxon>Megaviricetes</taxon>
        <taxon>Imitervirales</taxon>
        <taxon>Mesomimiviridae</taxon>
        <taxon>Tethysvirus</taxon>
        <taxon>Tethysvirus hollandense</taxon>
    </lineage>
</organism>